<evidence type="ECO:0000256" key="3">
    <source>
        <dbReference type="ARBA" id="ARBA00022722"/>
    </source>
</evidence>
<dbReference type="InterPro" id="IPR002716">
    <property type="entry name" value="PIN_dom"/>
</dbReference>
<gene>
    <name evidence="8 10" type="primary">vapC</name>
    <name evidence="10" type="ORF">AAEY27_00395</name>
</gene>
<comment type="function">
    <text evidence="8">Toxic component of a toxin-antitoxin (TA) system. An RNase.</text>
</comment>
<feature type="binding site" evidence="8">
    <location>
        <position position="7"/>
    </location>
    <ligand>
        <name>Mg(2+)</name>
        <dbReference type="ChEBI" id="CHEBI:18420"/>
    </ligand>
</feature>
<reference evidence="10 11" key="1">
    <citation type="submission" date="2024-04" db="EMBL/GenBank/DDBJ databases">
        <title>Kosakonia calanthae sp. nov., a halophilic bacterium isolated from leaves of Calanthe tiplacata.</title>
        <authorList>
            <person name="Wu P."/>
        </authorList>
    </citation>
    <scope>NUCLEOTIDE SEQUENCE [LARGE SCALE GENOMIC DNA]</scope>
    <source>
        <strain evidence="10 11">BYX6</strain>
    </source>
</reference>
<evidence type="ECO:0000259" key="9">
    <source>
        <dbReference type="Pfam" id="PF01850"/>
    </source>
</evidence>
<dbReference type="RefSeq" id="WP_342323003.1">
    <property type="nucleotide sequence ID" value="NZ_CP151800.1"/>
</dbReference>
<dbReference type="InterPro" id="IPR050556">
    <property type="entry name" value="Type_II_TA_system_RNase"/>
</dbReference>
<organism evidence="10 11">
    <name type="scientific">Kosakonia calanthes</name>
    <dbReference type="NCBI Taxonomy" id="3139408"/>
    <lineage>
        <taxon>Bacteria</taxon>
        <taxon>Pseudomonadati</taxon>
        <taxon>Pseudomonadota</taxon>
        <taxon>Gammaproteobacteria</taxon>
        <taxon>Enterobacterales</taxon>
        <taxon>Enterobacteriaceae</taxon>
        <taxon>Kosakonia</taxon>
    </lineage>
</organism>
<dbReference type="Gene3D" id="3.40.50.1010">
    <property type="entry name" value="5'-nuclease"/>
    <property type="match status" value="1"/>
</dbReference>
<evidence type="ECO:0000313" key="11">
    <source>
        <dbReference type="Proteomes" id="UP001466893"/>
    </source>
</evidence>
<dbReference type="PANTHER" id="PTHR33653:SF1">
    <property type="entry name" value="RIBONUCLEASE VAPC2"/>
    <property type="match status" value="1"/>
</dbReference>
<keyword evidence="4 8" id="KW-0479">Metal-binding</keyword>
<name>A0ABZ3B4X2_9ENTR</name>
<comment type="similarity">
    <text evidence="7 8">Belongs to the PINc/VapC protein family.</text>
</comment>
<dbReference type="InterPro" id="IPR022907">
    <property type="entry name" value="VapC_family"/>
</dbReference>
<keyword evidence="3 8" id="KW-0540">Nuclease</keyword>
<evidence type="ECO:0000256" key="7">
    <source>
        <dbReference type="ARBA" id="ARBA00038093"/>
    </source>
</evidence>
<dbReference type="InterPro" id="IPR029060">
    <property type="entry name" value="PIN-like_dom_sf"/>
</dbReference>
<comment type="cofactor">
    <cofactor evidence="1 8">
        <name>Mg(2+)</name>
        <dbReference type="ChEBI" id="CHEBI:18420"/>
    </cofactor>
</comment>
<dbReference type="NCBIfam" id="NF010285">
    <property type="entry name" value="PRK13725.1"/>
    <property type="match status" value="1"/>
</dbReference>
<dbReference type="HAMAP" id="MF_00265">
    <property type="entry name" value="VapC_Nob1"/>
    <property type="match status" value="1"/>
</dbReference>
<keyword evidence="5 8" id="KW-0378">Hydrolase</keyword>
<keyword evidence="6 8" id="KW-0460">Magnesium</keyword>
<dbReference type="GO" id="GO:0004519">
    <property type="term" value="F:endonuclease activity"/>
    <property type="evidence" value="ECO:0007669"/>
    <property type="project" value="UniProtKB-KW"/>
</dbReference>
<keyword evidence="10" id="KW-0255">Endonuclease</keyword>
<accession>A0ABZ3B4X2</accession>
<evidence type="ECO:0000256" key="1">
    <source>
        <dbReference type="ARBA" id="ARBA00001946"/>
    </source>
</evidence>
<dbReference type="Proteomes" id="UP001466893">
    <property type="component" value="Chromosome"/>
</dbReference>
<proteinExistence type="inferred from homology"/>
<dbReference type="CDD" id="cd09881">
    <property type="entry name" value="PIN_VapC4-5_FitB-like"/>
    <property type="match status" value="1"/>
</dbReference>
<dbReference type="PANTHER" id="PTHR33653">
    <property type="entry name" value="RIBONUCLEASE VAPC2"/>
    <property type="match status" value="1"/>
</dbReference>
<evidence type="ECO:0000256" key="4">
    <source>
        <dbReference type="ARBA" id="ARBA00022723"/>
    </source>
</evidence>
<evidence type="ECO:0000256" key="2">
    <source>
        <dbReference type="ARBA" id="ARBA00022649"/>
    </source>
</evidence>
<dbReference type="EMBL" id="CP151800">
    <property type="protein sequence ID" value="WZV98395.1"/>
    <property type="molecule type" value="Genomic_DNA"/>
</dbReference>
<evidence type="ECO:0000313" key="10">
    <source>
        <dbReference type="EMBL" id="WZV98395.1"/>
    </source>
</evidence>
<protein>
    <recommendedName>
        <fullName evidence="8">Ribonuclease VapC</fullName>
        <shortName evidence="8">RNase VapC</shortName>
        <ecNumber evidence="8">3.1.-.-</ecNumber>
    </recommendedName>
    <alternativeName>
        <fullName evidence="8">Toxin VapC</fullName>
    </alternativeName>
</protein>
<dbReference type="EC" id="3.1.-.-" evidence="8"/>
<keyword evidence="2 8" id="KW-1277">Toxin-antitoxin system</keyword>
<feature type="binding site" evidence="8">
    <location>
        <position position="98"/>
    </location>
    <ligand>
        <name>Mg(2+)</name>
        <dbReference type="ChEBI" id="CHEBI:18420"/>
    </ligand>
</feature>
<keyword evidence="8" id="KW-0800">Toxin</keyword>
<sequence length="134" mass="14909">MLKFMLDTNICIFTIKNKPDIVRQAFNQHSGQMCISSVTLMELIYGAEKSAIPEKNLRVVEGFTARLEVLPYSIEAAVHTGQLRAELAKAGTPIGPYDAMIGAHARSLGLILITNNTREFVRIPGLRLQDWTTH</sequence>
<evidence type="ECO:0000256" key="5">
    <source>
        <dbReference type="ARBA" id="ARBA00022801"/>
    </source>
</evidence>
<dbReference type="Pfam" id="PF01850">
    <property type="entry name" value="PIN"/>
    <property type="match status" value="1"/>
</dbReference>
<keyword evidence="11" id="KW-1185">Reference proteome</keyword>
<evidence type="ECO:0000256" key="8">
    <source>
        <dbReference type="HAMAP-Rule" id="MF_00265"/>
    </source>
</evidence>
<evidence type="ECO:0000256" key="6">
    <source>
        <dbReference type="ARBA" id="ARBA00022842"/>
    </source>
</evidence>
<dbReference type="SUPFAM" id="SSF88723">
    <property type="entry name" value="PIN domain-like"/>
    <property type="match status" value="1"/>
</dbReference>
<feature type="domain" description="PIN" evidence="9">
    <location>
        <begin position="5"/>
        <end position="124"/>
    </location>
</feature>